<dbReference type="SUPFAM" id="SSF52047">
    <property type="entry name" value="RNI-like"/>
    <property type="match status" value="1"/>
</dbReference>
<accession>A0A8H6XHE5</accession>
<evidence type="ECO:0000256" key="1">
    <source>
        <dbReference type="SAM" id="Coils"/>
    </source>
</evidence>
<dbReference type="OrthoDB" id="3063971at2759"/>
<dbReference type="Gene3D" id="3.80.10.10">
    <property type="entry name" value="Ribonuclease Inhibitor"/>
    <property type="match status" value="1"/>
</dbReference>
<sequence length="544" mass="60897">MSAICDIDSPFESLIHTNAVPSDTDCDRIRALLHRAQKQVEDLVQKIEETRLQLDDLTRERDNANQYIDAHLALISPTRRLPQDIIRAIFIACMPTTRNAVISPEDPPLLLCQICSAWRQLALSTPQLWASLHIVVPSTPKNHRLTQTVASWLSRSGILPLSISLVISTSYSMFGATDIDQDLAKLLSLLAGMANRWQRVRMTPPAFGSFLPLAHLSAADFPLLKSISVGASLFGSDLSAEPSPWQSLPFLTAPNLRSVSISSGYDFGNLRVPWTQLSHLSISGTPYMWPRPFNIHDAVTILQQCAELWTCEFHLAETSDPSLPLTPVSLPHLWHLDLVDDMGDLEADRLFRNFTLPNLCSLKYSVPRQWFHTPRYMFLSTIERLSLDVAGLESAHLIKGLHLLPLLTDLELVREPTLAPAPESAIGLPDPDFLTHLIPDSTPQLCPNLRRLHLSNFRALTDETLLAFIRARTESDSHPHAQGRLERVVVRLAREKTFDVAAALHEVVANGLQLVLEYSSPLMFSEYSPWENAEEEEPDALLMQ</sequence>
<comment type="caution">
    <text evidence="2">The sequence shown here is derived from an EMBL/GenBank/DDBJ whole genome shotgun (WGS) entry which is preliminary data.</text>
</comment>
<reference evidence="2" key="1">
    <citation type="submission" date="2020-05" db="EMBL/GenBank/DDBJ databases">
        <title>Mycena genomes resolve the evolution of fungal bioluminescence.</title>
        <authorList>
            <person name="Tsai I.J."/>
        </authorList>
    </citation>
    <scope>NUCLEOTIDE SEQUENCE</scope>
    <source>
        <strain evidence="2">CCC161011</strain>
    </source>
</reference>
<feature type="coiled-coil region" evidence="1">
    <location>
        <begin position="26"/>
        <end position="67"/>
    </location>
</feature>
<dbReference type="AlphaFoldDB" id="A0A8H6XHE5"/>
<dbReference type="Proteomes" id="UP000620124">
    <property type="component" value="Unassembled WGS sequence"/>
</dbReference>
<keyword evidence="3" id="KW-1185">Reference proteome</keyword>
<protein>
    <submittedName>
        <fullName evidence="2">F-box domain-containing protein</fullName>
    </submittedName>
</protein>
<gene>
    <name evidence="2" type="ORF">MVEN_01858200</name>
</gene>
<name>A0A8H6XHE5_9AGAR</name>
<dbReference type="EMBL" id="JACAZI010000018">
    <property type="protein sequence ID" value="KAF7341228.1"/>
    <property type="molecule type" value="Genomic_DNA"/>
</dbReference>
<keyword evidence="1" id="KW-0175">Coiled coil</keyword>
<dbReference type="SMART" id="SM00367">
    <property type="entry name" value="LRR_CC"/>
    <property type="match status" value="1"/>
</dbReference>
<evidence type="ECO:0000313" key="2">
    <source>
        <dbReference type="EMBL" id="KAF7341228.1"/>
    </source>
</evidence>
<organism evidence="2 3">
    <name type="scientific">Mycena venus</name>
    <dbReference type="NCBI Taxonomy" id="2733690"/>
    <lineage>
        <taxon>Eukaryota</taxon>
        <taxon>Fungi</taxon>
        <taxon>Dikarya</taxon>
        <taxon>Basidiomycota</taxon>
        <taxon>Agaricomycotina</taxon>
        <taxon>Agaricomycetes</taxon>
        <taxon>Agaricomycetidae</taxon>
        <taxon>Agaricales</taxon>
        <taxon>Marasmiineae</taxon>
        <taxon>Mycenaceae</taxon>
        <taxon>Mycena</taxon>
    </lineage>
</organism>
<dbReference type="InterPro" id="IPR006553">
    <property type="entry name" value="Leu-rich_rpt_Cys-con_subtyp"/>
</dbReference>
<proteinExistence type="predicted"/>
<evidence type="ECO:0000313" key="3">
    <source>
        <dbReference type="Proteomes" id="UP000620124"/>
    </source>
</evidence>
<dbReference type="InterPro" id="IPR032675">
    <property type="entry name" value="LRR_dom_sf"/>
</dbReference>